<gene>
    <name evidence="2" type="ORF">H2200_012688</name>
</gene>
<reference evidence="2" key="1">
    <citation type="submission" date="2022-10" db="EMBL/GenBank/DDBJ databases">
        <title>Culturing micro-colonial fungi from biological soil crusts in the Mojave desert and describing Neophaeococcomyces mojavensis, and introducing the new genera and species Taxawa tesnikishii.</title>
        <authorList>
            <person name="Kurbessoian T."/>
            <person name="Stajich J.E."/>
        </authorList>
    </citation>
    <scope>NUCLEOTIDE SEQUENCE</scope>
    <source>
        <strain evidence="2">TK_41</strain>
    </source>
</reference>
<dbReference type="AlphaFoldDB" id="A0AA38WXD3"/>
<dbReference type="Proteomes" id="UP001172673">
    <property type="component" value="Unassembled WGS sequence"/>
</dbReference>
<dbReference type="EMBL" id="JAPDRK010000024">
    <property type="protein sequence ID" value="KAJ9602908.1"/>
    <property type="molecule type" value="Genomic_DNA"/>
</dbReference>
<comment type="caution">
    <text evidence="2">The sequence shown here is derived from an EMBL/GenBank/DDBJ whole genome shotgun (WGS) entry which is preliminary data.</text>
</comment>
<feature type="region of interest" description="Disordered" evidence="1">
    <location>
        <begin position="124"/>
        <end position="174"/>
    </location>
</feature>
<evidence type="ECO:0000313" key="3">
    <source>
        <dbReference type="Proteomes" id="UP001172673"/>
    </source>
</evidence>
<accession>A0AA38WXD3</accession>
<proteinExistence type="predicted"/>
<protein>
    <submittedName>
        <fullName evidence="2">Uncharacterized protein</fullName>
    </submittedName>
</protein>
<sequence length="174" mass="19562">MSNDESSSLQPIVISCPTVPKVEPVDAAINSASPCCTITWQQVLKLGEENDLYPAVAGDAHTSEHADKGYKGSIKLAIRPAFTQNAQWMTFCVLETDTAPLVLRERLQNEVDPIPRLFPMASSASVSTKKEKYKKEKGYNAGADEARRQWERDRQELRERERKEREESAAKKPK</sequence>
<name>A0AA38WXD3_9EURO</name>
<evidence type="ECO:0000256" key="1">
    <source>
        <dbReference type="SAM" id="MobiDB-lite"/>
    </source>
</evidence>
<feature type="compositionally biased region" description="Basic and acidic residues" evidence="1">
    <location>
        <begin position="128"/>
        <end position="174"/>
    </location>
</feature>
<organism evidence="2 3">
    <name type="scientific">Cladophialophora chaetospira</name>
    <dbReference type="NCBI Taxonomy" id="386627"/>
    <lineage>
        <taxon>Eukaryota</taxon>
        <taxon>Fungi</taxon>
        <taxon>Dikarya</taxon>
        <taxon>Ascomycota</taxon>
        <taxon>Pezizomycotina</taxon>
        <taxon>Eurotiomycetes</taxon>
        <taxon>Chaetothyriomycetidae</taxon>
        <taxon>Chaetothyriales</taxon>
        <taxon>Herpotrichiellaceae</taxon>
        <taxon>Cladophialophora</taxon>
    </lineage>
</organism>
<evidence type="ECO:0000313" key="2">
    <source>
        <dbReference type="EMBL" id="KAJ9602908.1"/>
    </source>
</evidence>
<keyword evidence="3" id="KW-1185">Reference proteome</keyword>